<dbReference type="RefSeq" id="WP_178734370.1">
    <property type="nucleotide sequence ID" value="NZ_JABUOH010000057.1"/>
</dbReference>
<dbReference type="InterPro" id="IPR021348">
    <property type="entry name" value="DUF2963"/>
</dbReference>
<dbReference type="AlphaFoldDB" id="A0A851HKE8"/>
<dbReference type="Pfam" id="PF11178">
    <property type="entry name" value="DUF2963"/>
    <property type="match status" value="2"/>
</dbReference>
<name>A0A851HKE8_9MOLU</name>
<organism evidence="2 3">
    <name type="scientific">Candidatus Phytoplasma pruni</name>
    <dbReference type="NCBI Taxonomy" id="479893"/>
    <lineage>
        <taxon>Bacteria</taxon>
        <taxon>Bacillati</taxon>
        <taxon>Mycoplasmatota</taxon>
        <taxon>Mollicutes</taxon>
        <taxon>Acholeplasmatales</taxon>
        <taxon>Acholeplasmataceae</taxon>
        <taxon>Candidatus Phytoplasma</taxon>
        <taxon>16SrIII (X-disease group)</taxon>
    </lineage>
</organism>
<evidence type="ECO:0000313" key="2">
    <source>
        <dbReference type="EMBL" id="NWN45986.1"/>
    </source>
</evidence>
<comment type="caution">
    <text evidence="2">The sequence shown here is derived from an EMBL/GenBank/DDBJ whole genome shotgun (WGS) entry which is preliminary data.</text>
</comment>
<sequence length="194" mass="22675">MKKNKDVSKQPYATVEYTDQLGHKVIALENFQGIAIKKNVYLPNETETEVLWYTSEHDPQTGIETKATYYKPDGTIDYVDDYNQDPQKDYYRDIIHDKDKNMYIIVEMNLKTNQKIKETHCSVDGTIETIKDYNNNLLTKKTYFAEDGTISFSKQYFYDNNNDLIKTIFQDDEGDVLDIIIHQTPSPQQKESSK</sequence>
<evidence type="ECO:0000259" key="1">
    <source>
        <dbReference type="Pfam" id="PF11178"/>
    </source>
</evidence>
<gene>
    <name evidence="2" type="ORF">HR065_02735</name>
</gene>
<accession>A0A851HKE8</accession>
<keyword evidence="3" id="KW-1185">Reference proteome</keyword>
<feature type="domain" description="DUF2963" evidence="1">
    <location>
        <begin position="52"/>
        <end position="84"/>
    </location>
</feature>
<feature type="domain" description="DUF2963" evidence="1">
    <location>
        <begin position="97"/>
        <end position="143"/>
    </location>
</feature>
<protein>
    <submittedName>
        <fullName evidence="2">DUF2963 domain-containing protein</fullName>
    </submittedName>
</protein>
<dbReference type="EMBL" id="JABUOH010000057">
    <property type="protein sequence ID" value="NWN45986.1"/>
    <property type="molecule type" value="Genomic_DNA"/>
</dbReference>
<reference evidence="2 3" key="1">
    <citation type="submission" date="2020-06" db="EMBL/GenBank/DDBJ databases">
        <title>Draft genome sequence of Candidatus Phytoplasma pruni (X-disease group, subgroup 16SrIII-B) strain ChTDIII from Argentina.</title>
        <authorList>
            <person name="Fernandez F.D."/>
            <person name="Zuebert C."/>
            <person name="Huettel B."/>
            <person name="Kube M."/>
            <person name="Conci L.R."/>
        </authorList>
    </citation>
    <scope>NUCLEOTIDE SEQUENCE [LARGE SCALE GENOMIC DNA]</scope>
    <source>
        <strain evidence="2 3">ChTDIII</strain>
    </source>
</reference>
<dbReference type="Proteomes" id="UP000568109">
    <property type="component" value="Unassembled WGS sequence"/>
</dbReference>
<evidence type="ECO:0000313" key="3">
    <source>
        <dbReference type="Proteomes" id="UP000568109"/>
    </source>
</evidence>
<proteinExistence type="predicted"/>